<dbReference type="InterPro" id="IPR050300">
    <property type="entry name" value="GDXG_lipolytic_enzyme"/>
</dbReference>
<name>A0ABV7ZLK6_9CORY</name>
<accession>A0ABV7ZLK6</accession>
<dbReference type="EMBL" id="JBHRZN010000001">
    <property type="protein sequence ID" value="MFC3849447.1"/>
    <property type="molecule type" value="Genomic_DNA"/>
</dbReference>
<feature type="region of interest" description="Disordered" evidence="3">
    <location>
        <begin position="25"/>
        <end position="59"/>
    </location>
</feature>
<organism evidence="5 6">
    <name type="scientific">Corynebacterium hansenii</name>
    <dbReference type="NCBI Taxonomy" id="394964"/>
    <lineage>
        <taxon>Bacteria</taxon>
        <taxon>Bacillati</taxon>
        <taxon>Actinomycetota</taxon>
        <taxon>Actinomycetes</taxon>
        <taxon>Mycobacteriales</taxon>
        <taxon>Corynebacteriaceae</taxon>
        <taxon>Corynebacterium</taxon>
    </lineage>
</organism>
<evidence type="ECO:0000256" key="1">
    <source>
        <dbReference type="ARBA" id="ARBA00010515"/>
    </source>
</evidence>
<proteinExistence type="inferred from homology"/>
<sequence>MLKLLGLAAVGATAGVIAGRVVDVAGSPGDAPGTPSTTSRVAGTPHRAPGPEVRPRVVDSGSPVTMRMTYGADARQFGDLHLPPAMVEGAPAPTRAEGPEGVRAEAAARTTVRSARPVPLVVMIHGGGWTDGSTAASTAHQAKDLADSGLAVWNIEYRGTGGEGGWPRTYEDVAAAIDVIPHLAARSPVPLDLGRVAVTGVSAGGSLAAWAANREALPDGAPGAKPAFPIRNCVAMCGVYDLARAIRWGDPFILPLLGGAPEEFPDRYRGTSPIAYFAPGVRTVVFHGRNDTVVDVQQAISYEAAARRHGRPVETHIFDDASHGSWAEIHGPQWRAVKQALLAQLR</sequence>
<gene>
    <name evidence="5" type="ORF">ACFORJ_04625</name>
</gene>
<evidence type="ECO:0000256" key="2">
    <source>
        <dbReference type="ARBA" id="ARBA00022801"/>
    </source>
</evidence>
<dbReference type="InterPro" id="IPR049492">
    <property type="entry name" value="BD-FAE-like_dom"/>
</dbReference>
<dbReference type="GO" id="GO:0016787">
    <property type="term" value="F:hydrolase activity"/>
    <property type="evidence" value="ECO:0007669"/>
    <property type="project" value="UniProtKB-KW"/>
</dbReference>
<reference evidence="6" key="1">
    <citation type="journal article" date="2019" name="Int. J. Syst. Evol. Microbiol.">
        <title>The Global Catalogue of Microorganisms (GCM) 10K type strain sequencing project: providing services to taxonomists for standard genome sequencing and annotation.</title>
        <authorList>
            <consortium name="The Broad Institute Genomics Platform"/>
            <consortium name="The Broad Institute Genome Sequencing Center for Infectious Disease"/>
            <person name="Wu L."/>
            <person name="Ma J."/>
        </authorList>
    </citation>
    <scope>NUCLEOTIDE SEQUENCE [LARGE SCALE GENOMIC DNA]</scope>
    <source>
        <strain evidence="6">CCUG 53252</strain>
    </source>
</reference>
<dbReference type="InterPro" id="IPR002168">
    <property type="entry name" value="Lipase_GDXG_HIS_AS"/>
</dbReference>
<evidence type="ECO:0000256" key="3">
    <source>
        <dbReference type="SAM" id="MobiDB-lite"/>
    </source>
</evidence>
<comment type="similarity">
    <text evidence="1">Belongs to the 'GDXG' lipolytic enzyme family.</text>
</comment>
<dbReference type="Proteomes" id="UP001595751">
    <property type="component" value="Unassembled WGS sequence"/>
</dbReference>
<dbReference type="PANTHER" id="PTHR48081:SF6">
    <property type="entry name" value="PEPTIDASE S9 PROLYL OLIGOPEPTIDASE CATALYTIC DOMAIN-CONTAINING PROTEIN"/>
    <property type="match status" value="1"/>
</dbReference>
<dbReference type="EC" id="3.4.-.-" evidence="5"/>
<evidence type="ECO:0000259" key="4">
    <source>
        <dbReference type="Pfam" id="PF20434"/>
    </source>
</evidence>
<dbReference type="SUPFAM" id="SSF53474">
    <property type="entry name" value="alpha/beta-Hydrolases"/>
    <property type="match status" value="1"/>
</dbReference>
<keyword evidence="2 5" id="KW-0378">Hydrolase</keyword>
<feature type="domain" description="BD-FAE-like" evidence="4">
    <location>
        <begin position="115"/>
        <end position="301"/>
    </location>
</feature>
<dbReference type="InterPro" id="IPR029058">
    <property type="entry name" value="AB_hydrolase_fold"/>
</dbReference>
<comment type="caution">
    <text evidence="5">The sequence shown here is derived from an EMBL/GenBank/DDBJ whole genome shotgun (WGS) entry which is preliminary data.</text>
</comment>
<dbReference type="Pfam" id="PF20434">
    <property type="entry name" value="BD-FAE"/>
    <property type="match status" value="1"/>
</dbReference>
<keyword evidence="6" id="KW-1185">Reference proteome</keyword>
<protein>
    <submittedName>
        <fullName evidence="5">Alpha/beta hydrolase family protein</fullName>
        <ecNumber evidence="5">3.4.-.-</ecNumber>
    </submittedName>
</protein>
<evidence type="ECO:0000313" key="6">
    <source>
        <dbReference type="Proteomes" id="UP001595751"/>
    </source>
</evidence>
<evidence type="ECO:0000313" key="5">
    <source>
        <dbReference type="EMBL" id="MFC3849447.1"/>
    </source>
</evidence>
<dbReference type="RefSeq" id="WP_290290745.1">
    <property type="nucleotide sequence ID" value="NZ_CP047211.1"/>
</dbReference>
<dbReference type="PROSITE" id="PS01173">
    <property type="entry name" value="LIPASE_GDXG_HIS"/>
    <property type="match status" value="1"/>
</dbReference>
<dbReference type="PANTHER" id="PTHR48081">
    <property type="entry name" value="AB HYDROLASE SUPERFAMILY PROTEIN C4A8.06C"/>
    <property type="match status" value="1"/>
</dbReference>
<dbReference type="Gene3D" id="3.40.50.1820">
    <property type="entry name" value="alpha/beta hydrolase"/>
    <property type="match status" value="1"/>
</dbReference>